<sequence>MLIDSKIEARFWDKVLVGSPEKCWLWLGATNNSCSYRRTGGRNIATLFN</sequence>
<gene>
    <name evidence="1" type="ORF">LCGC14_0963810</name>
</gene>
<name>A0A0F9NI56_9ZZZZ</name>
<dbReference type="EMBL" id="LAZR01003502">
    <property type="protein sequence ID" value="KKN17629.1"/>
    <property type="molecule type" value="Genomic_DNA"/>
</dbReference>
<dbReference type="AlphaFoldDB" id="A0A0F9NI56"/>
<proteinExistence type="predicted"/>
<accession>A0A0F9NI56</accession>
<protein>
    <submittedName>
        <fullName evidence="1">Uncharacterized protein</fullName>
    </submittedName>
</protein>
<reference evidence="1" key="1">
    <citation type="journal article" date="2015" name="Nature">
        <title>Complex archaea that bridge the gap between prokaryotes and eukaryotes.</title>
        <authorList>
            <person name="Spang A."/>
            <person name="Saw J.H."/>
            <person name="Jorgensen S.L."/>
            <person name="Zaremba-Niedzwiedzka K."/>
            <person name="Martijn J."/>
            <person name="Lind A.E."/>
            <person name="van Eijk R."/>
            <person name="Schleper C."/>
            <person name="Guy L."/>
            <person name="Ettema T.J."/>
        </authorList>
    </citation>
    <scope>NUCLEOTIDE SEQUENCE</scope>
</reference>
<comment type="caution">
    <text evidence="1">The sequence shown here is derived from an EMBL/GenBank/DDBJ whole genome shotgun (WGS) entry which is preliminary data.</text>
</comment>
<evidence type="ECO:0000313" key="1">
    <source>
        <dbReference type="EMBL" id="KKN17629.1"/>
    </source>
</evidence>
<organism evidence="1">
    <name type="scientific">marine sediment metagenome</name>
    <dbReference type="NCBI Taxonomy" id="412755"/>
    <lineage>
        <taxon>unclassified sequences</taxon>
        <taxon>metagenomes</taxon>
        <taxon>ecological metagenomes</taxon>
    </lineage>
</organism>